<name>A0AAU9JGD4_9CILI</name>
<dbReference type="PANTHER" id="PTHR10353">
    <property type="entry name" value="GLYCOSYL HYDROLASE"/>
    <property type="match status" value="1"/>
</dbReference>
<dbReference type="Gene3D" id="3.20.20.80">
    <property type="entry name" value="Glycosidases"/>
    <property type="match status" value="1"/>
</dbReference>
<evidence type="ECO:0000256" key="3">
    <source>
        <dbReference type="RuleBase" id="RU003690"/>
    </source>
</evidence>
<proteinExistence type="inferred from homology"/>
<dbReference type="GO" id="GO:0005975">
    <property type="term" value="P:carbohydrate metabolic process"/>
    <property type="evidence" value="ECO:0007669"/>
    <property type="project" value="InterPro"/>
</dbReference>
<evidence type="ECO:0000313" key="4">
    <source>
        <dbReference type="EMBL" id="CAG9324207.1"/>
    </source>
</evidence>
<organism evidence="4 5">
    <name type="scientific">Blepharisma stoltei</name>
    <dbReference type="NCBI Taxonomy" id="1481888"/>
    <lineage>
        <taxon>Eukaryota</taxon>
        <taxon>Sar</taxon>
        <taxon>Alveolata</taxon>
        <taxon>Ciliophora</taxon>
        <taxon>Postciliodesmatophora</taxon>
        <taxon>Heterotrichea</taxon>
        <taxon>Heterotrichida</taxon>
        <taxon>Blepharismidae</taxon>
        <taxon>Blepharisma</taxon>
    </lineage>
</organism>
<dbReference type="PRINTS" id="PR00131">
    <property type="entry name" value="GLHYDRLASE1"/>
</dbReference>
<dbReference type="PANTHER" id="PTHR10353:SF137">
    <property type="entry name" value="MYROSINASE 3-RELATED"/>
    <property type="match status" value="1"/>
</dbReference>
<dbReference type="EMBL" id="CAJZBQ010000036">
    <property type="protein sequence ID" value="CAG9324207.1"/>
    <property type="molecule type" value="Genomic_DNA"/>
</dbReference>
<comment type="similarity">
    <text evidence="3">Belongs to the glycosyl hydrolase 1 family.</text>
</comment>
<sequence length="297" mass="33917">MLWPITLCLAVQTYREKYQKTQKGKIGLTIDSGFSLPWDATNPDDIKAVDISFAFSYGWLGDPVVFGKYPQEMSDFITGNRLPSFTAEQSKLLKGSFDFLGVNYYASSYVQYTGTVGNDYGSDGRFDSSPYNKSGNLIGPFAASTWLNVYPPGLRGLLNWVAKRYDNPELIIFENGVSCPGENDMPEAQALNDTFRMDYIYNHIMNMVDAIVNDKVKVKGYFLWLLLDNFEWTDGYHIRFGITYVDYNNNLTRTIKNSGYLYQSLIGYLGTHHVEEAKKISMNEFEERGKYLNQLIE</sequence>
<keyword evidence="5" id="KW-1185">Reference proteome</keyword>
<dbReference type="GO" id="GO:0008422">
    <property type="term" value="F:beta-glucosidase activity"/>
    <property type="evidence" value="ECO:0007669"/>
    <property type="project" value="TreeGrafter"/>
</dbReference>
<dbReference type="AlphaFoldDB" id="A0AAU9JGD4"/>
<evidence type="ECO:0000256" key="1">
    <source>
        <dbReference type="ARBA" id="ARBA00022801"/>
    </source>
</evidence>
<comment type="caution">
    <text evidence="4">The sequence shown here is derived from an EMBL/GenBank/DDBJ whole genome shotgun (WGS) entry which is preliminary data.</text>
</comment>
<dbReference type="Pfam" id="PF00232">
    <property type="entry name" value="Glyco_hydro_1"/>
    <property type="match status" value="1"/>
</dbReference>
<reference evidence="4" key="1">
    <citation type="submission" date="2021-09" db="EMBL/GenBank/DDBJ databases">
        <authorList>
            <consortium name="AG Swart"/>
            <person name="Singh M."/>
            <person name="Singh A."/>
            <person name="Seah K."/>
            <person name="Emmerich C."/>
        </authorList>
    </citation>
    <scope>NUCLEOTIDE SEQUENCE</scope>
    <source>
        <strain evidence="4">ATCC30299</strain>
    </source>
</reference>
<dbReference type="Proteomes" id="UP001162131">
    <property type="component" value="Unassembled WGS sequence"/>
</dbReference>
<dbReference type="InterPro" id="IPR017853">
    <property type="entry name" value="GH"/>
</dbReference>
<dbReference type="SUPFAM" id="SSF51445">
    <property type="entry name" value="(Trans)glycosidases"/>
    <property type="match status" value="1"/>
</dbReference>
<gene>
    <name evidence="4" type="ORF">BSTOLATCC_MIC36004</name>
</gene>
<keyword evidence="1" id="KW-0378">Hydrolase</keyword>
<protein>
    <submittedName>
        <fullName evidence="4">Uncharacterized protein</fullName>
    </submittedName>
</protein>
<accession>A0AAU9JGD4</accession>
<keyword evidence="2" id="KW-0326">Glycosidase</keyword>
<dbReference type="InterPro" id="IPR001360">
    <property type="entry name" value="Glyco_hydro_1"/>
</dbReference>
<evidence type="ECO:0000313" key="5">
    <source>
        <dbReference type="Proteomes" id="UP001162131"/>
    </source>
</evidence>
<evidence type="ECO:0000256" key="2">
    <source>
        <dbReference type="ARBA" id="ARBA00023295"/>
    </source>
</evidence>